<feature type="compositionally biased region" description="Basic and acidic residues" evidence="1">
    <location>
        <begin position="21"/>
        <end position="42"/>
    </location>
</feature>
<accession>A0A1G4BDS7</accession>
<feature type="region of interest" description="Disordered" evidence="1">
    <location>
        <begin position="739"/>
        <end position="781"/>
    </location>
</feature>
<name>A0A1G4BDS7_9PEZI</name>
<dbReference type="EMBL" id="MJBS01000036">
    <property type="protein sequence ID" value="OHE99506.1"/>
    <property type="molecule type" value="Genomic_DNA"/>
</dbReference>
<sequence length="781" mass="86126">MAVDVEELILYPFREVVERGEESAKNAHEAHEEEPELAREMAKSASAITKEGQRALKRLQPLWDSQIEKHGDNFKDTIADNNDLAEKRKALEELLYDFEDYIEVDTFDLTKFVELQAATRSFALVVLDAIQRTKIDTKTPPAPVHKFPPLPPLPPSLASSIKSNPPPRPAPPPRVASHGAASISLFPAVPRQPKPQVSRGNTRGSYGSTDSTTTRLTHSRAESTESDPRSSRVVPGSIPSNRDGRPRPLSPDALGDEMGRLRVVTPQERVQPWTSDWVEEQTSVPKPRRPVRGSIPENTAVVGDAFCDGTFIARGNRIGFDNSTPQSSVFDPISPSTTSRTSVYSDVPTQSSSVTSTKISTVDARMSPIAATRFEQALTTTFPPSGQFADGLMLASEQAVSETSTHRLRSISTLEKEEGCLIGPKSSFHQLKGFCDGALSFRRGGYWDGIKQTMAWGEPLLIGRCIDCEYHHLHKALALDKEGDSRANFSKYGIVYRVRFLVKSHIAVKTASETRYACLFCTHFGQTVHEADATVFQSADQLLKHVSSHPQPLPQVPGVTVLYGQVDKDHDPIEDYDVHFPSSPAPSPFPDHDILAQFPVATALKSYVQRKGENLVGPDGSPNVLQFFVGARIVGVEFPEQWGGKWCTGWHDGVQGPFPSKLVEIESPRQNEISFQATSAVSLTTRWKWDPPDNSRAGWLTFGKGEAIRNVGWLYQDHWCWSGTNSKGKFGIFPQSHVSPQSLKEGSLPPSIKRPQTSGPMRIFSRRRKSTSTASSMSGDP</sequence>
<dbReference type="AlphaFoldDB" id="A0A1G4BDS7"/>
<feature type="region of interest" description="Disordered" evidence="1">
    <location>
        <begin position="137"/>
        <end position="259"/>
    </location>
</feature>
<dbReference type="STRING" id="1209926.A0A1G4BDS7"/>
<dbReference type="GeneID" id="34558459"/>
<feature type="region of interest" description="Disordered" evidence="1">
    <location>
        <begin position="321"/>
        <end position="350"/>
    </location>
</feature>
<dbReference type="SUPFAM" id="SSF50044">
    <property type="entry name" value="SH3-domain"/>
    <property type="match status" value="2"/>
</dbReference>
<feature type="compositionally biased region" description="Pro residues" evidence="1">
    <location>
        <begin position="164"/>
        <end position="174"/>
    </location>
</feature>
<reference evidence="2 3" key="1">
    <citation type="submission" date="2016-09" db="EMBL/GenBank/DDBJ databases">
        <authorList>
            <person name="Capua I."/>
            <person name="De Benedictis P."/>
            <person name="Joannis T."/>
            <person name="Lombin L.H."/>
            <person name="Cattoli G."/>
        </authorList>
    </citation>
    <scope>NUCLEOTIDE SEQUENCE [LARGE SCALE GENOMIC DNA]</scope>
    <source>
        <strain evidence="2 3">IMI 309357</strain>
    </source>
</reference>
<evidence type="ECO:0008006" key="4">
    <source>
        <dbReference type="Google" id="ProtNLM"/>
    </source>
</evidence>
<gene>
    <name evidence="2" type="ORF">CORC01_05306</name>
</gene>
<feature type="compositionally biased region" description="Pro residues" evidence="1">
    <location>
        <begin position="140"/>
        <end position="155"/>
    </location>
</feature>
<organism evidence="2 3">
    <name type="scientific">Colletotrichum orchidophilum</name>
    <dbReference type="NCBI Taxonomy" id="1209926"/>
    <lineage>
        <taxon>Eukaryota</taxon>
        <taxon>Fungi</taxon>
        <taxon>Dikarya</taxon>
        <taxon>Ascomycota</taxon>
        <taxon>Pezizomycotina</taxon>
        <taxon>Sordariomycetes</taxon>
        <taxon>Hypocreomycetidae</taxon>
        <taxon>Glomerellales</taxon>
        <taxon>Glomerellaceae</taxon>
        <taxon>Colletotrichum</taxon>
    </lineage>
</organism>
<comment type="caution">
    <text evidence="2">The sequence shown here is derived from an EMBL/GenBank/DDBJ whole genome shotgun (WGS) entry which is preliminary data.</text>
</comment>
<feature type="compositionally biased region" description="Basic and acidic residues" evidence="1">
    <location>
        <begin position="219"/>
        <end position="230"/>
    </location>
</feature>
<proteinExistence type="predicted"/>
<dbReference type="OrthoDB" id="5243589at2759"/>
<evidence type="ECO:0000313" key="2">
    <source>
        <dbReference type="EMBL" id="OHE99506.1"/>
    </source>
</evidence>
<dbReference type="Proteomes" id="UP000176998">
    <property type="component" value="Unassembled WGS sequence"/>
</dbReference>
<dbReference type="InterPro" id="IPR036028">
    <property type="entry name" value="SH3-like_dom_sf"/>
</dbReference>
<feature type="compositionally biased region" description="Polar residues" evidence="1">
    <location>
        <begin position="321"/>
        <end position="348"/>
    </location>
</feature>
<dbReference type="RefSeq" id="XP_022476654.1">
    <property type="nucleotide sequence ID" value="XM_022616949.1"/>
</dbReference>
<feature type="compositionally biased region" description="Polar residues" evidence="1">
    <location>
        <begin position="198"/>
        <end position="216"/>
    </location>
</feature>
<protein>
    <recommendedName>
        <fullName evidence="4">SH3 domain-containing protein</fullName>
    </recommendedName>
</protein>
<keyword evidence="3" id="KW-1185">Reference proteome</keyword>
<evidence type="ECO:0000313" key="3">
    <source>
        <dbReference type="Proteomes" id="UP000176998"/>
    </source>
</evidence>
<feature type="compositionally biased region" description="Low complexity" evidence="1">
    <location>
        <begin position="771"/>
        <end position="781"/>
    </location>
</feature>
<evidence type="ECO:0000256" key="1">
    <source>
        <dbReference type="SAM" id="MobiDB-lite"/>
    </source>
</evidence>
<feature type="region of interest" description="Disordered" evidence="1">
    <location>
        <begin position="21"/>
        <end position="44"/>
    </location>
</feature>